<evidence type="ECO:0000313" key="2">
    <source>
        <dbReference type="Proteomes" id="UP000054785"/>
    </source>
</evidence>
<dbReference type="EMBL" id="LNYC01000001">
    <property type="protein sequence ID" value="KTD04845.1"/>
    <property type="molecule type" value="Genomic_DNA"/>
</dbReference>
<dbReference type="Proteomes" id="UP000054785">
    <property type="component" value="Unassembled WGS sequence"/>
</dbReference>
<evidence type="ECO:0000313" key="1">
    <source>
        <dbReference type="EMBL" id="KTD04845.1"/>
    </source>
</evidence>
<reference evidence="1 2" key="1">
    <citation type="submission" date="2015-11" db="EMBL/GenBank/DDBJ databases">
        <title>Genomic analysis of 38 Legionella species identifies large and diverse effector repertoires.</title>
        <authorList>
            <person name="Burstein D."/>
            <person name="Amaro F."/>
            <person name="Zusman T."/>
            <person name="Lifshitz Z."/>
            <person name="Cohen O."/>
            <person name="Gilbert J.A."/>
            <person name="Pupko T."/>
            <person name="Shuman H.A."/>
            <person name="Segal G."/>
        </authorList>
    </citation>
    <scope>NUCLEOTIDE SEQUENCE [LARGE SCALE GENOMIC DNA]</scope>
    <source>
        <strain evidence="1 2">ATCC 49504</strain>
    </source>
</reference>
<dbReference type="PATRIC" id="fig|45065.4.peg.32"/>
<protein>
    <submittedName>
        <fullName evidence="1">Uncharacterized protein</fullName>
    </submittedName>
</protein>
<comment type="caution">
    <text evidence="1">The sequence shown here is derived from an EMBL/GenBank/DDBJ whole genome shotgun (WGS) entry which is preliminary data.</text>
</comment>
<keyword evidence="2" id="KW-1185">Reference proteome</keyword>
<proteinExistence type="predicted"/>
<organism evidence="1 2">
    <name type="scientific">Legionella geestiana</name>
    <dbReference type="NCBI Taxonomy" id="45065"/>
    <lineage>
        <taxon>Bacteria</taxon>
        <taxon>Pseudomonadati</taxon>
        <taxon>Pseudomonadota</taxon>
        <taxon>Gammaproteobacteria</taxon>
        <taxon>Legionellales</taxon>
        <taxon>Legionellaceae</taxon>
        <taxon>Legionella</taxon>
    </lineage>
</organism>
<name>A0A0W0UB15_9GAMM</name>
<sequence>MTTNAELTRLVIRKKCLSLAQSALQHVHFLTEPVEGVQTSEVGYYAFTLIDGLSPALKLSAKATDIVLPSLWNYLDAACFIAAGLEDLCNEEHHRKWQLRIQGALNIFAGVQLLVFSLNPALMAALGLAGMPALLGNPAFVIGCGIDVITAGIEFHYAVKESGIEGWMEERLDEYAFVMERMHTLQQENVLLELDADYAEILTENTEKLAALEQRLADLHRALRIRCKVHASTLTDEALRARLADCIGTPLELLETEPLLPEELAFEEETVNALNDAFKEAREELIVRSLTFVGMTLMAAASLSLVVTCPPAIPILGFAITALVAAFYLYRHHNAIIATEESSFSFFSSKKENVRASAYDIQFSNSPENNAFYHPQ</sequence>
<gene>
    <name evidence="1" type="ORF">Lgee_0029</name>
</gene>
<accession>A0A0W0UB15</accession>
<dbReference type="AlphaFoldDB" id="A0A0W0UB15"/>
<dbReference type="RefSeq" id="WP_028387213.1">
    <property type="nucleotide sequence ID" value="NZ_CAAAHN010000003.1"/>
</dbReference>